<dbReference type="SMART" id="SM00382">
    <property type="entry name" value="AAA"/>
    <property type="match status" value="1"/>
</dbReference>
<keyword evidence="3" id="KW-0067">ATP-binding</keyword>
<evidence type="ECO:0000256" key="1">
    <source>
        <dbReference type="ARBA" id="ARBA00022448"/>
    </source>
</evidence>
<dbReference type="PROSITE" id="PS00211">
    <property type="entry name" value="ABC_TRANSPORTER_1"/>
    <property type="match status" value="1"/>
</dbReference>
<dbReference type="GO" id="GO:0005524">
    <property type="term" value="F:ATP binding"/>
    <property type="evidence" value="ECO:0007669"/>
    <property type="project" value="UniProtKB-KW"/>
</dbReference>
<evidence type="ECO:0000313" key="3">
    <source>
        <dbReference type="EMBL" id="MBU9714018.1"/>
    </source>
</evidence>
<dbReference type="InterPro" id="IPR050166">
    <property type="entry name" value="ABC_transporter_ATP-bind"/>
</dbReference>
<keyword evidence="1" id="KW-0813">Transport</keyword>
<gene>
    <name evidence="3" type="ORF">KS419_19985</name>
</gene>
<organism evidence="3 4">
    <name type="scientific">Evansella tamaricis</name>
    <dbReference type="NCBI Taxonomy" id="2069301"/>
    <lineage>
        <taxon>Bacteria</taxon>
        <taxon>Bacillati</taxon>
        <taxon>Bacillota</taxon>
        <taxon>Bacilli</taxon>
        <taxon>Bacillales</taxon>
        <taxon>Bacillaceae</taxon>
        <taxon>Evansella</taxon>
    </lineage>
</organism>
<protein>
    <submittedName>
        <fullName evidence="3">ABC transporter ATP-binding protein</fullName>
    </submittedName>
</protein>
<keyword evidence="4" id="KW-1185">Reference proteome</keyword>
<comment type="caution">
    <text evidence="3">The sequence shown here is derived from an EMBL/GenBank/DDBJ whole genome shotgun (WGS) entry which is preliminary data.</text>
</comment>
<feature type="domain" description="ABC transporter" evidence="2">
    <location>
        <begin position="6"/>
        <end position="239"/>
    </location>
</feature>
<dbReference type="PANTHER" id="PTHR42788">
    <property type="entry name" value="TAURINE IMPORT ATP-BINDING PROTEIN-RELATED"/>
    <property type="match status" value="1"/>
</dbReference>
<sequence length="258" mass="29340">MSNSTLQFKKVSFRYESKNNDINPSIIESLSFTIHSSEFVSILGPSGSGKTTLFKLITGLEQPSSGDILLNGKYMKNRLGCVGYMPQKDLLLPWRTILQNASLPLELRGVKKKVAYQQVIELLEEFGLKGLEDELPSVLSGGMKQRVSFLRSILSGANLLLLDEPFSSLDAITRLSMQEWLLNLWEKRKTTVLFITHDVDEALFLSDRIFVLSETPVRHLKEVPIPLRRPRGINDLHLPEIIKLKEDLLNQLRQKVRL</sequence>
<evidence type="ECO:0000259" key="2">
    <source>
        <dbReference type="PROSITE" id="PS50893"/>
    </source>
</evidence>
<dbReference type="Proteomes" id="UP000784880">
    <property type="component" value="Unassembled WGS sequence"/>
</dbReference>
<dbReference type="EMBL" id="JAHQCS010000161">
    <property type="protein sequence ID" value="MBU9714018.1"/>
    <property type="molecule type" value="Genomic_DNA"/>
</dbReference>
<dbReference type="CDD" id="cd03293">
    <property type="entry name" value="ABC_NrtD_SsuB_transporters"/>
    <property type="match status" value="1"/>
</dbReference>
<reference evidence="3 4" key="1">
    <citation type="submission" date="2021-06" db="EMBL/GenBank/DDBJ databases">
        <title>Bacillus sp. RD4P76, an endophyte from a halophyte.</title>
        <authorList>
            <person name="Sun J.-Q."/>
        </authorList>
    </citation>
    <scope>NUCLEOTIDE SEQUENCE [LARGE SCALE GENOMIC DNA]</scope>
    <source>
        <strain evidence="3 4">CGMCC 1.15917</strain>
    </source>
</reference>
<dbReference type="RefSeq" id="WP_217068305.1">
    <property type="nucleotide sequence ID" value="NZ_JAHQCS010000161.1"/>
</dbReference>
<dbReference type="InterPro" id="IPR003439">
    <property type="entry name" value="ABC_transporter-like_ATP-bd"/>
</dbReference>
<keyword evidence="3" id="KW-0547">Nucleotide-binding</keyword>
<dbReference type="PANTHER" id="PTHR42788:SF2">
    <property type="entry name" value="ABC TRANSPORTER ATP-BINDING PROTEIN"/>
    <property type="match status" value="1"/>
</dbReference>
<name>A0ABS6JKE9_9BACI</name>
<dbReference type="InterPro" id="IPR003593">
    <property type="entry name" value="AAA+_ATPase"/>
</dbReference>
<dbReference type="InterPro" id="IPR017871">
    <property type="entry name" value="ABC_transporter-like_CS"/>
</dbReference>
<dbReference type="Pfam" id="PF00005">
    <property type="entry name" value="ABC_tran"/>
    <property type="match status" value="1"/>
</dbReference>
<evidence type="ECO:0000313" key="4">
    <source>
        <dbReference type="Proteomes" id="UP000784880"/>
    </source>
</evidence>
<accession>A0ABS6JKE9</accession>
<proteinExistence type="predicted"/>
<dbReference type="PROSITE" id="PS50893">
    <property type="entry name" value="ABC_TRANSPORTER_2"/>
    <property type="match status" value="1"/>
</dbReference>